<gene>
    <name evidence="8" type="ORF">CMUS01_16589</name>
</gene>
<comment type="function">
    <text evidence="6">Involved in mitochondrial fission. Acts as an adapter protein required to form mitochondrial fission complexes. Formation of these complexes is required to promote constriction and fission of the mitochondrial compartment at a late step in mitochondrial division.</text>
</comment>
<evidence type="ECO:0000256" key="5">
    <source>
        <dbReference type="ARBA" id="ARBA00039789"/>
    </source>
</evidence>
<sequence>MITKGDVDWNACQQTLEGHSSSVNSLAFSPDGRQLASGSSDNTVKLWDTAIAAWRTCLLAAAHDTERAHVASGLRATGIATGPVDVAFQTGWMCRIGWDLMFDGVRRDFNVTMSEMQAGTSGKPRTTCPIRALQRTKPGYDVSSRPWTASSTVARIRYAPWMSPCAVGSAARSNHTLLTVAQHQHTTST</sequence>
<evidence type="ECO:0000256" key="7">
    <source>
        <dbReference type="PROSITE-ProRule" id="PRU00221"/>
    </source>
</evidence>
<reference evidence="8" key="1">
    <citation type="journal article" date="2020" name="Phytopathology">
        <title>Genome Sequence Resources of Colletotrichum truncatum, C. plurivorum, C. musicola, and C. sojae: Four Species Pathogenic to Soybean (Glycine max).</title>
        <authorList>
            <person name="Rogerio F."/>
            <person name="Boufleur T.R."/>
            <person name="Ciampi-Guillardi M."/>
            <person name="Sukno S.A."/>
            <person name="Thon M.R."/>
            <person name="Massola Junior N.S."/>
            <person name="Baroncelli R."/>
        </authorList>
    </citation>
    <scope>NUCLEOTIDE SEQUENCE</scope>
    <source>
        <strain evidence="8">LFN0074</strain>
    </source>
</reference>
<keyword evidence="3" id="KW-0175">Coiled coil</keyword>
<dbReference type="Pfam" id="PF00400">
    <property type="entry name" value="WD40"/>
    <property type="match status" value="1"/>
</dbReference>
<protein>
    <recommendedName>
        <fullName evidence="5">Mitochondrial division protein 1</fullName>
    </recommendedName>
</protein>
<feature type="repeat" description="WD" evidence="7">
    <location>
        <begin position="16"/>
        <end position="48"/>
    </location>
</feature>
<dbReference type="SUPFAM" id="SSF50978">
    <property type="entry name" value="WD40 repeat-like"/>
    <property type="match status" value="1"/>
</dbReference>
<keyword evidence="1 7" id="KW-0853">WD repeat</keyword>
<dbReference type="InterPro" id="IPR015943">
    <property type="entry name" value="WD40/YVTN_repeat-like_dom_sf"/>
</dbReference>
<evidence type="ECO:0000256" key="3">
    <source>
        <dbReference type="ARBA" id="ARBA00023054"/>
    </source>
</evidence>
<evidence type="ECO:0000313" key="8">
    <source>
        <dbReference type="EMBL" id="KAF6784887.1"/>
    </source>
</evidence>
<dbReference type="Gene3D" id="2.130.10.10">
    <property type="entry name" value="YVTN repeat-like/Quinoprotein amine dehydrogenase"/>
    <property type="match status" value="1"/>
</dbReference>
<keyword evidence="2" id="KW-0677">Repeat</keyword>
<dbReference type="InterPro" id="IPR001680">
    <property type="entry name" value="WD40_rpt"/>
</dbReference>
<evidence type="ECO:0000256" key="2">
    <source>
        <dbReference type="ARBA" id="ARBA00022737"/>
    </source>
</evidence>
<dbReference type="PANTHER" id="PTHR22847">
    <property type="entry name" value="WD40 REPEAT PROTEIN"/>
    <property type="match status" value="1"/>
</dbReference>
<comment type="caution">
    <text evidence="8">The sequence shown here is derived from an EMBL/GenBank/DDBJ whole genome shotgun (WGS) entry which is preliminary data.</text>
</comment>
<organism evidence="8 9">
    <name type="scientific">Colletotrichum musicola</name>
    <dbReference type="NCBI Taxonomy" id="2175873"/>
    <lineage>
        <taxon>Eukaryota</taxon>
        <taxon>Fungi</taxon>
        <taxon>Dikarya</taxon>
        <taxon>Ascomycota</taxon>
        <taxon>Pezizomycotina</taxon>
        <taxon>Sordariomycetes</taxon>
        <taxon>Hypocreomycetidae</taxon>
        <taxon>Glomerellales</taxon>
        <taxon>Glomerellaceae</taxon>
        <taxon>Colletotrichum</taxon>
        <taxon>Colletotrichum orchidearum species complex</taxon>
    </lineage>
</organism>
<dbReference type="OrthoDB" id="5240432at2759"/>
<comment type="similarity">
    <text evidence="4">Belongs to the WD repeat MDV1/CAF4 family.</text>
</comment>
<dbReference type="PROSITE" id="PS50082">
    <property type="entry name" value="WD_REPEATS_2"/>
    <property type="match status" value="1"/>
</dbReference>
<dbReference type="Proteomes" id="UP000639643">
    <property type="component" value="Unassembled WGS sequence"/>
</dbReference>
<keyword evidence="9" id="KW-1185">Reference proteome</keyword>
<dbReference type="EMBL" id="WIGM01002028">
    <property type="protein sequence ID" value="KAF6784887.1"/>
    <property type="molecule type" value="Genomic_DNA"/>
</dbReference>
<dbReference type="GO" id="GO:0005634">
    <property type="term" value="C:nucleus"/>
    <property type="evidence" value="ECO:0007669"/>
    <property type="project" value="TreeGrafter"/>
</dbReference>
<proteinExistence type="inferred from homology"/>
<accession>A0A8H6IMN3</accession>
<dbReference type="GO" id="GO:1990234">
    <property type="term" value="C:transferase complex"/>
    <property type="evidence" value="ECO:0007669"/>
    <property type="project" value="UniProtKB-ARBA"/>
</dbReference>
<dbReference type="PROSITE" id="PS50294">
    <property type="entry name" value="WD_REPEATS_REGION"/>
    <property type="match status" value="1"/>
</dbReference>
<dbReference type="InterPro" id="IPR036322">
    <property type="entry name" value="WD40_repeat_dom_sf"/>
</dbReference>
<evidence type="ECO:0000256" key="4">
    <source>
        <dbReference type="ARBA" id="ARBA00038415"/>
    </source>
</evidence>
<dbReference type="AlphaFoldDB" id="A0A8H6IMN3"/>
<dbReference type="SMART" id="SM00320">
    <property type="entry name" value="WD40"/>
    <property type="match status" value="1"/>
</dbReference>
<name>A0A8H6IMN3_9PEZI</name>
<dbReference type="PANTHER" id="PTHR22847:SF637">
    <property type="entry name" value="WD REPEAT DOMAIN 5B"/>
    <property type="match status" value="1"/>
</dbReference>
<evidence type="ECO:0000256" key="1">
    <source>
        <dbReference type="ARBA" id="ARBA00022574"/>
    </source>
</evidence>
<evidence type="ECO:0000256" key="6">
    <source>
        <dbReference type="ARBA" id="ARBA00043913"/>
    </source>
</evidence>
<evidence type="ECO:0000313" key="9">
    <source>
        <dbReference type="Proteomes" id="UP000639643"/>
    </source>
</evidence>